<protein>
    <recommendedName>
        <fullName evidence="1">Cyclic-phosphate processing Receiver domain-containing protein</fullName>
    </recommendedName>
</protein>
<dbReference type="EMBL" id="CP045273">
    <property type="protein sequence ID" value="QJX80939.1"/>
    <property type="molecule type" value="Genomic_DNA"/>
</dbReference>
<keyword evidence="2" id="KW-0614">Plasmid</keyword>
<gene>
    <name evidence="2" type="ORF">FDZ14_33140</name>
</gene>
<reference evidence="2 3" key="1">
    <citation type="submission" date="2019-10" db="EMBL/GenBank/DDBJ databases">
        <title>Complete genome sequences for adaption low water activity.</title>
        <authorList>
            <person name="Zhao L."/>
            <person name="Zhong J."/>
        </authorList>
    </citation>
    <scope>NUCLEOTIDE SEQUENCE [LARGE SCALE GENOMIC DNA]</scope>
    <source>
        <strain evidence="2 3">FDU301</strain>
        <plasmid evidence="3">pfdu301a</plasmid>
    </source>
</reference>
<dbReference type="InterPro" id="IPR046909">
    <property type="entry name" value="cREC_REC"/>
</dbReference>
<sequence length="122" mass="14100">MSKKKSINLYLDDKRACPDGFVIARTIEEAIHYLENYSVHILSLDHDLGEDAEGNLLKTGYDLVKYICLNRLRADKIFIHTSNPVGREYMYGTLVNAQKKGFLDSDIQIRHYSITIDKYIDE</sequence>
<dbReference type="Pfam" id="PF20274">
    <property type="entry name" value="cREC_REC"/>
    <property type="match status" value="1"/>
</dbReference>
<feature type="domain" description="Cyclic-phosphate processing Receiver" evidence="1">
    <location>
        <begin position="7"/>
        <end position="94"/>
    </location>
</feature>
<dbReference type="RefSeq" id="WP_171778939.1">
    <property type="nucleotide sequence ID" value="NZ_CP045273.1"/>
</dbReference>
<evidence type="ECO:0000259" key="1">
    <source>
        <dbReference type="Pfam" id="PF20274"/>
    </source>
</evidence>
<geneLocation type="plasmid" evidence="3">
    <name>pfdu301a</name>
</geneLocation>
<proteinExistence type="predicted"/>
<dbReference type="Proteomes" id="UP000501076">
    <property type="component" value="Plasmid pFDU301A"/>
</dbReference>
<name>A0A6M6E718_PRIMG</name>
<evidence type="ECO:0000313" key="3">
    <source>
        <dbReference type="Proteomes" id="UP000501076"/>
    </source>
</evidence>
<evidence type="ECO:0000313" key="2">
    <source>
        <dbReference type="EMBL" id="QJX80939.1"/>
    </source>
</evidence>
<dbReference type="AlphaFoldDB" id="A0A6M6E718"/>
<organism evidence="2 3">
    <name type="scientific">Priestia megaterium</name>
    <name type="common">Bacillus megaterium</name>
    <dbReference type="NCBI Taxonomy" id="1404"/>
    <lineage>
        <taxon>Bacteria</taxon>
        <taxon>Bacillati</taxon>
        <taxon>Bacillota</taxon>
        <taxon>Bacilli</taxon>
        <taxon>Bacillales</taxon>
        <taxon>Bacillaceae</taxon>
        <taxon>Priestia</taxon>
    </lineage>
</organism>
<accession>A0A6M6E718</accession>